<accession>V6M2P3</accession>
<evidence type="ECO:0000313" key="2">
    <source>
        <dbReference type="EMBL" id="KAH0570732.1"/>
    </source>
</evidence>
<dbReference type="AlphaFoldDB" id="V6M2P3"/>
<proteinExistence type="predicted"/>
<dbReference type="PANTHER" id="PTHR47799">
    <property type="entry name" value="OMEGA-AMIDASE YAFV"/>
    <property type="match status" value="1"/>
</dbReference>
<evidence type="ECO:0000313" key="1">
    <source>
        <dbReference type="EMBL" id="EST47529.1"/>
    </source>
</evidence>
<dbReference type="GO" id="GO:0050152">
    <property type="term" value="F:omega-amidase activity"/>
    <property type="evidence" value="ECO:0007669"/>
    <property type="project" value="TreeGrafter"/>
</dbReference>
<dbReference type="SUPFAM" id="SSF56317">
    <property type="entry name" value="Carbon-nitrogen hydrolase"/>
    <property type="match status" value="1"/>
</dbReference>
<dbReference type="EMBL" id="KI546040">
    <property type="protein sequence ID" value="EST47529.1"/>
    <property type="molecule type" value="Genomic_DNA"/>
</dbReference>
<dbReference type="GO" id="GO:0106008">
    <property type="term" value="F:2-oxoglutaramate amidase activity"/>
    <property type="evidence" value="ECO:0007669"/>
    <property type="project" value="TreeGrafter"/>
</dbReference>
<dbReference type="PANTHER" id="PTHR47799:SF1">
    <property type="entry name" value="OMEGA-AMIDASE YAFV"/>
    <property type="match status" value="1"/>
</dbReference>
<name>V6M2P3_9EUKA</name>
<reference evidence="1 2" key="1">
    <citation type="journal article" date="2014" name="PLoS Genet.">
        <title>The Genome of Spironucleus salmonicida Highlights a Fish Pathogen Adapted to Fluctuating Environments.</title>
        <authorList>
            <person name="Xu F."/>
            <person name="Jerlstrom-Hultqvist J."/>
            <person name="Einarsson E."/>
            <person name="Astvaldsson A."/>
            <person name="Svard S.G."/>
            <person name="Andersson J.O."/>
        </authorList>
    </citation>
    <scope>NUCLEOTIDE SEQUENCE</scope>
    <source>
        <strain evidence="2">ATCC 50377</strain>
    </source>
</reference>
<gene>
    <name evidence="1" type="ORF">SS50377_12513</name>
    <name evidence="2" type="ORF">SS50377_27018</name>
</gene>
<dbReference type="InterPro" id="IPR052737">
    <property type="entry name" value="Omega-amidase_YafV"/>
</dbReference>
<keyword evidence="3" id="KW-1185">Reference proteome</keyword>
<dbReference type="OrthoDB" id="10250282at2759"/>
<protein>
    <submittedName>
        <fullName evidence="2">Omega-amidase</fullName>
    </submittedName>
</protein>
<dbReference type="EMBL" id="AUWU02000007">
    <property type="protein sequence ID" value="KAH0570732.1"/>
    <property type="molecule type" value="Genomic_DNA"/>
</dbReference>
<organism evidence="1">
    <name type="scientific">Spironucleus salmonicida</name>
    <dbReference type="NCBI Taxonomy" id="348837"/>
    <lineage>
        <taxon>Eukaryota</taxon>
        <taxon>Metamonada</taxon>
        <taxon>Diplomonadida</taxon>
        <taxon>Hexamitidae</taxon>
        <taxon>Hexamitinae</taxon>
        <taxon>Spironucleus</taxon>
    </lineage>
</organism>
<reference evidence="2" key="2">
    <citation type="submission" date="2020-12" db="EMBL/GenBank/DDBJ databases">
        <title>New Spironucleus salmonicida genome in near-complete chromosomes.</title>
        <authorList>
            <person name="Xu F."/>
            <person name="Kurt Z."/>
            <person name="Jimenez-Gonzalez A."/>
            <person name="Astvaldsson A."/>
            <person name="Andersson J.O."/>
            <person name="Svard S.G."/>
        </authorList>
    </citation>
    <scope>NUCLEOTIDE SEQUENCE</scope>
    <source>
        <strain evidence="2">ATCC 50377</strain>
    </source>
</reference>
<evidence type="ECO:0000313" key="3">
    <source>
        <dbReference type="Proteomes" id="UP000018208"/>
    </source>
</evidence>
<sequence length="189" mass="21993">MFIIPQTFFTGYQIDPAYLAEVPNGQTSIFLHNSAKQLQTSIICGLVTVEKSQYEIRSYAFPNILQIKSIPFRVSNDEKYKRIEFFAERQHFFIAQNRLILICCDVRRSITMYSDQKVESIVYIGNWPPLPQAIWKIMLQAKQLENDCCVLGCCRIDDLGVQNDIVYYKPNNKSEVSCKECNEGFYIFK</sequence>
<dbReference type="Proteomes" id="UP000018208">
    <property type="component" value="Unassembled WGS sequence"/>
</dbReference>
<dbReference type="Gene3D" id="3.60.110.10">
    <property type="entry name" value="Carbon-nitrogen hydrolase"/>
    <property type="match status" value="1"/>
</dbReference>
<dbReference type="VEuPathDB" id="GiardiaDB:SS50377_27018"/>
<dbReference type="InterPro" id="IPR036526">
    <property type="entry name" value="C-N_Hydrolase_sf"/>
</dbReference>